<dbReference type="GO" id="GO:0007091">
    <property type="term" value="P:metaphase/anaphase transition of mitotic cell cycle"/>
    <property type="evidence" value="ECO:0007669"/>
    <property type="project" value="TreeGrafter"/>
</dbReference>
<reference evidence="8 9" key="1">
    <citation type="journal article" date="2018" name="Sci. Rep.">
        <title>Comparative genomics provides insights into the lifestyle and reveals functional heterogeneity of dark septate endophytic fungi.</title>
        <authorList>
            <person name="Knapp D.G."/>
            <person name="Nemeth J.B."/>
            <person name="Barry K."/>
            <person name="Hainaut M."/>
            <person name="Henrissat B."/>
            <person name="Johnson J."/>
            <person name="Kuo A."/>
            <person name="Lim J.H.P."/>
            <person name="Lipzen A."/>
            <person name="Nolan M."/>
            <person name="Ohm R.A."/>
            <person name="Tamas L."/>
            <person name="Grigoriev I.V."/>
            <person name="Spatafora J.W."/>
            <person name="Nagy L.G."/>
            <person name="Kovacs G.M."/>
        </authorList>
    </citation>
    <scope>NUCLEOTIDE SEQUENCE [LARGE SCALE GENOMIC DNA]</scope>
    <source>
        <strain evidence="8 9">DSE2036</strain>
    </source>
</reference>
<feature type="compositionally biased region" description="Low complexity" evidence="6">
    <location>
        <begin position="378"/>
        <end position="390"/>
    </location>
</feature>
<keyword evidence="3" id="KW-0677">Repeat</keyword>
<dbReference type="InterPro" id="IPR024990">
    <property type="entry name" value="Apc1"/>
</dbReference>
<evidence type="ECO:0000259" key="7">
    <source>
        <dbReference type="Pfam" id="PF12859"/>
    </source>
</evidence>
<protein>
    <submittedName>
        <fullName evidence="8">Negative regulator of mitosis</fullName>
    </submittedName>
</protein>
<evidence type="ECO:0000256" key="4">
    <source>
        <dbReference type="ARBA" id="ARBA00022776"/>
    </source>
</evidence>
<dbReference type="GO" id="GO:0070979">
    <property type="term" value="P:protein K11-linked ubiquitination"/>
    <property type="evidence" value="ECO:0007669"/>
    <property type="project" value="TreeGrafter"/>
</dbReference>
<evidence type="ECO:0000313" key="9">
    <source>
        <dbReference type="Proteomes" id="UP000244855"/>
    </source>
</evidence>
<feature type="region of interest" description="Disordered" evidence="6">
    <location>
        <begin position="1851"/>
        <end position="1875"/>
    </location>
</feature>
<gene>
    <name evidence="8" type="ORF">DM02DRAFT_667113</name>
</gene>
<dbReference type="GO" id="GO:0031145">
    <property type="term" value="P:anaphase-promoting complex-dependent catabolic process"/>
    <property type="evidence" value="ECO:0007669"/>
    <property type="project" value="TreeGrafter"/>
</dbReference>
<feature type="region of interest" description="Disordered" evidence="6">
    <location>
        <begin position="356"/>
        <end position="453"/>
    </location>
</feature>
<organism evidence="8 9">
    <name type="scientific">Periconia macrospinosa</name>
    <dbReference type="NCBI Taxonomy" id="97972"/>
    <lineage>
        <taxon>Eukaryota</taxon>
        <taxon>Fungi</taxon>
        <taxon>Dikarya</taxon>
        <taxon>Ascomycota</taxon>
        <taxon>Pezizomycotina</taxon>
        <taxon>Dothideomycetes</taxon>
        <taxon>Pleosporomycetidae</taxon>
        <taxon>Pleosporales</taxon>
        <taxon>Massarineae</taxon>
        <taxon>Periconiaceae</taxon>
        <taxon>Periconia</taxon>
    </lineage>
</organism>
<dbReference type="GO" id="GO:0051301">
    <property type="term" value="P:cell division"/>
    <property type="evidence" value="ECO:0007669"/>
    <property type="project" value="UniProtKB-KW"/>
</dbReference>
<evidence type="ECO:0000256" key="3">
    <source>
        <dbReference type="ARBA" id="ARBA00022737"/>
    </source>
</evidence>
<keyword evidence="4" id="KW-0498">Mitosis</keyword>
<dbReference type="STRING" id="97972.A0A2V1ECJ3"/>
<evidence type="ECO:0000256" key="1">
    <source>
        <dbReference type="ARBA" id="ARBA00010547"/>
    </source>
</evidence>
<accession>A0A2V1ECJ3</accession>
<feature type="region of interest" description="Disordered" evidence="6">
    <location>
        <begin position="1202"/>
        <end position="1227"/>
    </location>
</feature>
<proteinExistence type="inferred from homology"/>
<feature type="compositionally biased region" description="Low complexity" evidence="6">
    <location>
        <begin position="1856"/>
        <end position="1866"/>
    </location>
</feature>
<dbReference type="OrthoDB" id="26401at2759"/>
<dbReference type="EMBL" id="KZ805306">
    <property type="protein sequence ID" value="PVI06975.1"/>
    <property type="molecule type" value="Genomic_DNA"/>
</dbReference>
<keyword evidence="2" id="KW-0132">Cell division</keyword>
<feature type="domain" description="Anaphase-promoting complex subunit 1 N-terminal" evidence="7">
    <location>
        <begin position="30"/>
        <end position="845"/>
    </location>
</feature>
<dbReference type="Gene3D" id="1.25.10.10">
    <property type="entry name" value="Leucine-rich Repeat Variant"/>
    <property type="match status" value="2"/>
</dbReference>
<dbReference type="InterPro" id="IPR049255">
    <property type="entry name" value="Apc1_N"/>
</dbReference>
<dbReference type="GO" id="GO:0060090">
    <property type="term" value="F:molecular adaptor activity"/>
    <property type="evidence" value="ECO:0007669"/>
    <property type="project" value="TreeGrafter"/>
</dbReference>
<comment type="similarity">
    <text evidence="1">Belongs to the APC1 family.</text>
</comment>
<dbReference type="Pfam" id="PF12859">
    <property type="entry name" value="ANAPC1"/>
    <property type="match status" value="1"/>
</dbReference>
<evidence type="ECO:0000256" key="6">
    <source>
        <dbReference type="SAM" id="MobiDB-lite"/>
    </source>
</evidence>
<dbReference type="FunFam" id="1.25.10.10:FF:000400">
    <property type="entry name" value="20S cyclosome subunit (APC1/BimE), putative"/>
    <property type="match status" value="1"/>
</dbReference>
<keyword evidence="9" id="KW-1185">Reference proteome</keyword>
<dbReference type="FunFam" id="1.25.10.10:FF:000217">
    <property type="entry name" value="20S cyclosome subunit (APC1/BimE)"/>
    <property type="match status" value="1"/>
</dbReference>
<dbReference type="GO" id="GO:0005680">
    <property type="term" value="C:anaphase-promoting complex"/>
    <property type="evidence" value="ECO:0007669"/>
    <property type="project" value="InterPro"/>
</dbReference>
<dbReference type="PANTHER" id="PTHR12827:SF3">
    <property type="entry name" value="ANAPHASE-PROMOTING COMPLEX SUBUNIT 1"/>
    <property type="match status" value="1"/>
</dbReference>
<feature type="region of interest" description="Disordered" evidence="6">
    <location>
        <begin position="503"/>
        <end position="528"/>
    </location>
</feature>
<sequence length="2058" mass="229189">MAALHSTGVRKPAALPYLIAESILDQNCTEHDYTWETYRDEDPNSPTEEVVTTTHHVVWSRGGVVRKVFNFEIEKEPVIQALLTWFPTEQQTTASAKVAKDGLELDLQRTFLTQGTQPATDPNAPHEQVFTTKEVKSRALVVFLRSQAHVFFLSGTTHVVNLPFEVDKAFPAARGLILQRKIVTPKAIPSSPQLPSAPPNSFLTNPQSFLSQTFTQSFTHPHRHTSSLGPSRLSMGLKPGPAMPLFLEELAKSSAVANTEGLPRLYSFTDPLAELGLVVNVTTSHERDSLLTINGAGHRRLEAIDKAEEVIYVSAKNEILFDQSGNDKPLLLVITSNYKTNKFTIWSAAYMEPKPISNSRKQHAPLSVHKSRRRSSYGPTAPGTGATTPAVRGPDRLRESLGGTIKNKPQPPSFKATSQNRERLSDQAVEDALSSQLNPTFDPARQPNESRRVSSLLSRAELSTSFDKTAFQDLATQRHSLGGSFNASFGASQRSRHSLGTERLSFGGFNQSRHRASTPGSMTSRMSLGGASVDDTFDEMMDDTFDTIEDYDELDDLFAPVDSGADHDSMESLRKELIMSVVAEIPAQNFLKAGRFALNDPTAESQSSSKVFTLTAPFNSATLHERKLFLYIVHSSLEHPLECELSITRKRLSPSASTTQSIMQTAAPRYACAPKFVQIQELKDARDAVKIKDGHTERVACLISANPSEPCISISAAWGTHLPTNFALGTARLFNPYAVLQDEQSRVDAGLKRTVNVQNPLLQVLCPGPTGTFEVVDGKSHRHSHQIRLLPKSDRVAALFRVLSLILPDYAGDFLLEIWWNMRKLLPTEQQQGLKGDWTAFVATLFTMAVPFVDERSKKTGRKSKVSQGRGMERSQHDADEDAENPAWRIMCSRQLSHSHAKIWENNAWQWVQQARPAADMMSPLSKRTQKHQSPCIGQQIAGKQSMLISCAELARQFNQSPIGKAASDHWRRLSPSEKQDLRISTLSEIVVILHLYREDLKLDVLANDYTRAEAGNLAPVLAQIGHWLRWDGWGRRQGAYYDLDGGSSEQWIYEDTSFLPSVRLHPQPWDNPPSILEWLSTVSGVHTYTPFPTLATLIRKSKASPHSSVNIDEIVSAVTPRTVALQWYFRDVDYTLNPRKAVELIEKVGITTQILATLPEAAQAPLMEFITRCQANPPATWSSSLLRLVQREDLDLTLTSGHDATQDTHQSHGHVSTNYQPSLHAPGPTRDIHTICQSAERTETLASTAESDRHTITRLIFREDRRFMEAYILVEPTKPSLAYYEHDSRAEDAAILEGQKVLVQWVMIRTFSLPIGSSMLKFSSKKPLLTEKFNLIGFSTSCVMKPMGNVVTADRTTYSEEKFFWAFFNQGVSAGLSISRDAQGIDTSWIMYNKPADLSNRHAGLLLGLGLNGHLKNIAKWLSFKYLTPKHTMTSVGLLLGLSASYMGTMDTLVTRLLSVHVTRMLPPGAAELNLSPYTQTTGLMGIGLLYYNTQHRRMSEVMISEIEHVDAPDPSEPPDTLRDEAYRLAAGFALGFINLGKGKDLRGLHDMRIVERLLGIAMGPKSVDIIHILDQATAGAVIAIALIFMKTHDEAVARKIDIPDTLPQFDYVRPDICLIRTLAKHMIMWDNIVANDEWITKNLPLEYRSNHDLRGITKLRSEQMPFFNVLSGLLWSISLKYAGTGNTQVRDFLIRYLDQLIRINKLPAHRYDAKLARNTVRNCQDLVALSAATVMAGTGDIDIFRRLRGLHGRIGQDVPYGSHLAAHMAIGVLFIGGGTYTFNTSNKAIASLICAFYPLFPLDVQDSRAHLQAFRHFWVLAAEPRALIVRDADTGKAFSTPITVYMRDNADTNSSSSPTPSTTSGDEPKRHMTAPCLLPDLSTISRIETSDPTYWPTTLDFVVNPLHLQRFRHTQTLTVRRRSPHDQHGTTFSATLVALNDAQSSRSARLMWDWLFTLPALTQFEKANVGLVLPTDPYSSTFLDDGATVVDHRLVLARLSRSWKARDLWVLRGVFEWAGSVVARGDGRVRWLGREVLERLRAGVLERGRVVGKDGG</sequence>
<dbReference type="Proteomes" id="UP000244855">
    <property type="component" value="Unassembled WGS sequence"/>
</dbReference>
<name>A0A2V1ECJ3_9PLEO</name>
<evidence type="ECO:0000256" key="2">
    <source>
        <dbReference type="ARBA" id="ARBA00022618"/>
    </source>
</evidence>
<evidence type="ECO:0000256" key="5">
    <source>
        <dbReference type="ARBA" id="ARBA00023306"/>
    </source>
</evidence>
<feature type="region of interest" description="Disordered" evidence="6">
    <location>
        <begin position="857"/>
        <end position="884"/>
    </location>
</feature>
<keyword evidence="5" id="KW-0131">Cell cycle</keyword>
<dbReference type="InterPro" id="IPR011989">
    <property type="entry name" value="ARM-like"/>
</dbReference>
<dbReference type="PANTHER" id="PTHR12827">
    <property type="entry name" value="MEIOTIC CHECKPOINT REGULATOR TSG24 FAMILY MEMBER"/>
    <property type="match status" value="1"/>
</dbReference>
<evidence type="ECO:0000313" key="8">
    <source>
        <dbReference type="EMBL" id="PVI06975.1"/>
    </source>
</evidence>